<sequence>QVGGMISIVCSPNSTWMIGSLVGASEGVMYEQLPRAQVEKASKHSKPSRAECPASKVREVAFHVVTTHLSKCIDKPRTLS</sequence>
<feature type="non-terminal residue" evidence="1">
    <location>
        <position position="1"/>
    </location>
</feature>
<dbReference type="RefSeq" id="XP_018072903.1">
    <property type="nucleotide sequence ID" value="XM_018209174.1"/>
</dbReference>
<keyword evidence="2" id="KW-1185">Reference proteome</keyword>
<dbReference type="InParanoid" id="A0A194XEE6"/>
<gene>
    <name evidence="1" type="ORF">LY89DRAFT_582628</name>
</gene>
<organism evidence="1 2">
    <name type="scientific">Mollisia scopiformis</name>
    <name type="common">Conifer needle endophyte fungus</name>
    <name type="synonym">Phialocephala scopiformis</name>
    <dbReference type="NCBI Taxonomy" id="149040"/>
    <lineage>
        <taxon>Eukaryota</taxon>
        <taxon>Fungi</taxon>
        <taxon>Dikarya</taxon>
        <taxon>Ascomycota</taxon>
        <taxon>Pezizomycotina</taxon>
        <taxon>Leotiomycetes</taxon>
        <taxon>Helotiales</taxon>
        <taxon>Mollisiaceae</taxon>
        <taxon>Mollisia</taxon>
    </lineage>
</organism>
<reference evidence="1 2" key="1">
    <citation type="submission" date="2015-10" db="EMBL/GenBank/DDBJ databases">
        <title>Full genome of DAOMC 229536 Phialocephala scopiformis, a fungal endophyte of spruce producing the potent anti-insectan compound rugulosin.</title>
        <authorList>
            <consortium name="DOE Joint Genome Institute"/>
            <person name="Walker A.K."/>
            <person name="Frasz S.L."/>
            <person name="Seifert K.A."/>
            <person name="Miller J.D."/>
            <person name="Mondo S.J."/>
            <person name="Labutti K."/>
            <person name="Lipzen A."/>
            <person name="Dockter R."/>
            <person name="Kennedy M."/>
            <person name="Grigoriev I.V."/>
            <person name="Spatafora J.W."/>
        </authorList>
    </citation>
    <scope>NUCLEOTIDE SEQUENCE [LARGE SCALE GENOMIC DNA]</scope>
    <source>
        <strain evidence="1 2">CBS 120377</strain>
    </source>
</reference>
<dbReference type="EMBL" id="KQ947412">
    <property type="protein sequence ID" value="KUJ18548.1"/>
    <property type="molecule type" value="Genomic_DNA"/>
</dbReference>
<evidence type="ECO:0000313" key="1">
    <source>
        <dbReference type="EMBL" id="KUJ18548.1"/>
    </source>
</evidence>
<dbReference type="GeneID" id="28818900"/>
<dbReference type="Proteomes" id="UP000070700">
    <property type="component" value="Unassembled WGS sequence"/>
</dbReference>
<proteinExistence type="predicted"/>
<dbReference type="KEGG" id="psco:LY89DRAFT_582628"/>
<accession>A0A194XEE6</accession>
<dbReference type="AlphaFoldDB" id="A0A194XEE6"/>
<name>A0A194XEE6_MOLSC</name>
<protein>
    <submittedName>
        <fullName evidence="1">Uncharacterized protein</fullName>
    </submittedName>
</protein>
<evidence type="ECO:0000313" key="2">
    <source>
        <dbReference type="Proteomes" id="UP000070700"/>
    </source>
</evidence>